<keyword evidence="2" id="KW-0732">Signal</keyword>
<evidence type="ECO:0000313" key="3">
    <source>
        <dbReference type="EMBL" id="EAN34210.1"/>
    </source>
</evidence>
<dbReference type="GeneID" id="3503499"/>
<reference evidence="3 4" key="1">
    <citation type="journal article" date="2005" name="Science">
        <title>Genome sequence of Theileria parva, a bovine pathogen that transforms lymphocytes.</title>
        <authorList>
            <person name="Gardner M.J."/>
            <person name="Bishop R."/>
            <person name="Shah T."/>
            <person name="de Villiers E.P."/>
            <person name="Carlton J.M."/>
            <person name="Hall N."/>
            <person name="Ren Q."/>
            <person name="Paulsen I.T."/>
            <person name="Pain A."/>
            <person name="Berriman M."/>
            <person name="Wilson R.J.M."/>
            <person name="Sato S."/>
            <person name="Ralph S.A."/>
            <person name="Mann D.J."/>
            <person name="Xiong Z."/>
            <person name="Shallom S.J."/>
            <person name="Weidman J."/>
            <person name="Jiang L."/>
            <person name="Lynn J."/>
            <person name="Weaver B."/>
            <person name="Shoaibi A."/>
            <person name="Domingo A.R."/>
            <person name="Wasawo D."/>
            <person name="Crabtree J."/>
            <person name="Wortman J.R."/>
            <person name="Haas B."/>
            <person name="Angiuoli S.V."/>
            <person name="Creasy T.H."/>
            <person name="Lu C."/>
            <person name="Suh B."/>
            <person name="Silva J.C."/>
            <person name="Utterback T.R."/>
            <person name="Feldblyum T.V."/>
            <person name="Pertea M."/>
            <person name="Allen J."/>
            <person name="Nierman W.C."/>
            <person name="Taracha E.L.N."/>
            <person name="Salzberg S.L."/>
            <person name="White O.R."/>
            <person name="Fitzhugh H.A."/>
            <person name="Morzaria S."/>
            <person name="Venter J.C."/>
            <person name="Fraser C.M."/>
            <person name="Nene V."/>
        </authorList>
    </citation>
    <scope>NUCLEOTIDE SEQUENCE [LARGE SCALE GENOMIC DNA]</scope>
    <source>
        <strain evidence="3 4">Muguga</strain>
    </source>
</reference>
<evidence type="ECO:0000313" key="4">
    <source>
        <dbReference type="Proteomes" id="UP000001949"/>
    </source>
</evidence>
<organism evidence="3 4">
    <name type="scientific">Theileria parva</name>
    <name type="common">East coast fever infection agent</name>
    <dbReference type="NCBI Taxonomy" id="5875"/>
    <lineage>
        <taxon>Eukaryota</taxon>
        <taxon>Sar</taxon>
        <taxon>Alveolata</taxon>
        <taxon>Apicomplexa</taxon>
        <taxon>Aconoidasida</taxon>
        <taxon>Piroplasmida</taxon>
        <taxon>Theileriidae</taxon>
        <taxon>Theileria</taxon>
    </lineage>
</organism>
<dbReference type="EMBL" id="AAGK01000001">
    <property type="protein sequence ID" value="EAN34210.1"/>
    <property type="molecule type" value="Genomic_DNA"/>
</dbReference>
<proteinExistence type="predicted"/>
<dbReference type="AlphaFoldDB" id="Q4N748"/>
<protein>
    <submittedName>
        <fullName evidence="3">Uncharacterized protein</fullName>
    </submittedName>
</protein>
<dbReference type="KEGG" id="tpv:TP01_0972"/>
<keyword evidence="1" id="KW-0472">Membrane</keyword>
<evidence type="ECO:0000256" key="1">
    <source>
        <dbReference type="SAM" id="Phobius"/>
    </source>
</evidence>
<dbReference type="RefSeq" id="XP_766493.1">
    <property type="nucleotide sequence ID" value="XM_761400.1"/>
</dbReference>
<dbReference type="InParanoid" id="Q4N748"/>
<dbReference type="Pfam" id="PF04385">
    <property type="entry name" value="FAINT"/>
    <property type="match status" value="2"/>
</dbReference>
<keyword evidence="4" id="KW-1185">Reference proteome</keyword>
<dbReference type="OMA" id="SIMKQTM"/>
<dbReference type="InterPro" id="IPR007480">
    <property type="entry name" value="DUF529"/>
</dbReference>
<accession>Q4N748</accession>
<sequence length="330" mass="37785">MFPSLLFYLNLSFIGFFCKLVAGADFTLDLDQKSSNDKLLVNHTTHYGIATIEFYTQVGFHANKVVQSTLPVWEAVNDERVDEAVLYFGREALSLLFLNVRQAGTSIFKYYVKVKGKWAEVLEPVANFFVDVDRSSYTVEELDSFALDIMSKYNREMLSQHLLYPQSYNFIIEPVDYCALEITNPARYSIMKQTMIGAVFSHIYTPKIDFGFSKVSYDGHVLWSTDTNRVLCSSVWTYFKGEFDTLILVSLYDFVSKQASFLHFMKTDSLIVSTSEPDFQKQVVKMTSAEYDAKDIKRYINGYLTERDLAFVISTTLPIVGVLATVLFTF</sequence>
<keyword evidence="1" id="KW-0812">Transmembrane</keyword>
<dbReference type="Proteomes" id="UP000001949">
    <property type="component" value="Unassembled WGS sequence"/>
</dbReference>
<feature type="transmembrane region" description="Helical" evidence="1">
    <location>
        <begin position="309"/>
        <end position="328"/>
    </location>
</feature>
<dbReference type="VEuPathDB" id="PiroplasmaDB:TpMuguga_01g00972"/>
<feature type="chain" id="PRO_5004241184" evidence="2">
    <location>
        <begin position="24"/>
        <end position="330"/>
    </location>
</feature>
<dbReference type="eggNOG" id="ENOG502TN8Q">
    <property type="taxonomic scope" value="Eukaryota"/>
</dbReference>
<name>Q4N748_THEPA</name>
<feature type="signal peptide" evidence="2">
    <location>
        <begin position="1"/>
        <end position="23"/>
    </location>
</feature>
<gene>
    <name evidence="3" type="ordered locus">TP01_0972</name>
</gene>
<comment type="caution">
    <text evidence="3">The sequence shown here is derived from an EMBL/GenBank/DDBJ whole genome shotgun (WGS) entry which is preliminary data.</text>
</comment>
<keyword evidence="1" id="KW-1133">Transmembrane helix</keyword>
<evidence type="ECO:0000256" key="2">
    <source>
        <dbReference type="SAM" id="SignalP"/>
    </source>
</evidence>